<name>A0A0C3DUD0_9AGAM</name>
<dbReference type="EMBL" id="KN822029">
    <property type="protein sequence ID" value="KIM64220.1"/>
    <property type="molecule type" value="Genomic_DNA"/>
</dbReference>
<dbReference type="STRING" id="1036808.A0A0C3DUD0"/>
<dbReference type="Pfam" id="PF20414">
    <property type="entry name" value="DUF6698"/>
    <property type="match status" value="1"/>
</dbReference>
<keyword evidence="2" id="KW-1185">Reference proteome</keyword>
<evidence type="ECO:0000313" key="2">
    <source>
        <dbReference type="Proteomes" id="UP000053989"/>
    </source>
</evidence>
<gene>
    <name evidence="1" type="ORF">SCLCIDRAFT_115515</name>
</gene>
<dbReference type="InParanoid" id="A0A0C3DUD0"/>
<dbReference type="HOGENOM" id="CLU_3147322_0_0_1"/>
<evidence type="ECO:0000313" key="1">
    <source>
        <dbReference type="EMBL" id="KIM64220.1"/>
    </source>
</evidence>
<protein>
    <submittedName>
        <fullName evidence="1">Uncharacterized protein</fullName>
    </submittedName>
</protein>
<dbReference type="Proteomes" id="UP000053989">
    <property type="component" value="Unassembled WGS sequence"/>
</dbReference>
<organism evidence="1 2">
    <name type="scientific">Scleroderma citrinum Foug A</name>
    <dbReference type="NCBI Taxonomy" id="1036808"/>
    <lineage>
        <taxon>Eukaryota</taxon>
        <taxon>Fungi</taxon>
        <taxon>Dikarya</taxon>
        <taxon>Basidiomycota</taxon>
        <taxon>Agaricomycotina</taxon>
        <taxon>Agaricomycetes</taxon>
        <taxon>Agaricomycetidae</taxon>
        <taxon>Boletales</taxon>
        <taxon>Sclerodermatineae</taxon>
        <taxon>Sclerodermataceae</taxon>
        <taxon>Scleroderma</taxon>
    </lineage>
</organism>
<dbReference type="OrthoDB" id="2683212at2759"/>
<proteinExistence type="predicted"/>
<dbReference type="AlphaFoldDB" id="A0A0C3DUD0"/>
<reference evidence="1 2" key="1">
    <citation type="submission" date="2014-04" db="EMBL/GenBank/DDBJ databases">
        <authorList>
            <consortium name="DOE Joint Genome Institute"/>
            <person name="Kuo A."/>
            <person name="Kohler A."/>
            <person name="Nagy L.G."/>
            <person name="Floudas D."/>
            <person name="Copeland A."/>
            <person name="Barry K.W."/>
            <person name="Cichocki N."/>
            <person name="Veneault-Fourrey C."/>
            <person name="LaButti K."/>
            <person name="Lindquist E.A."/>
            <person name="Lipzen A."/>
            <person name="Lundell T."/>
            <person name="Morin E."/>
            <person name="Murat C."/>
            <person name="Sun H."/>
            <person name="Tunlid A."/>
            <person name="Henrissat B."/>
            <person name="Grigoriev I.V."/>
            <person name="Hibbett D.S."/>
            <person name="Martin F."/>
            <person name="Nordberg H.P."/>
            <person name="Cantor M.N."/>
            <person name="Hua S.X."/>
        </authorList>
    </citation>
    <scope>NUCLEOTIDE SEQUENCE [LARGE SCALE GENOMIC DNA]</scope>
    <source>
        <strain evidence="1 2">Foug A</strain>
    </source>
</reference>
<feature type="non-terminal residue" evidence="1">
    <location>
        <position position="1"/>
    </location>
</feature>
<dbReference type="InterPro" id="IPR046521">
    <property type="entry name" value="DUF6698"/>
</dbReference>
<accession>A0A0C3DUD0</accession>
<sequence>IQKGANGARADNTKGVKTAVINWITPKGQSLIPHILCNVKSRCGFMKRL</sequence>
<reference evidence="2" key="2">
    <citation type="submission" date="2015-01" db="EMBL/GenBank/DDBJ databases">
        <title>Evolutionary Origins and Diversification of the Mycorrhizal Mutualists.</title>
        <authorList>
            <consortium name="DOE Joint Genome Institute"/>
            <consortium name="Mycorrhizal Genomics Consortium"/>
            <person name="Kohler A."/>
            <person name="Kuo A."/>
            <person name="Nagy L.G."/>
            <person name="Floudas D."/>
            <person name="Copeland A."/>
            <person name="Barry K.W."/>
            <person name="Cichocki N."/>
            <person name="Veneault-Fourrey C."/>
            <person name="LaButti K."/>
            <person name="Lindquist E.A."/>
            <person name="Lipzen A."/>
            <person name="Lundell T."/>
            <person name="Morin E."/>
            <person name="Murat C."/>
            <person name="Riley R."/>
            <person name="Ohm R."/>
            <person name="Sun H."/>
            <person name="Tunlid A."/>
            <person name="Henrissat B."/>
            <person name="Grigoriev I.V."/>
            <person name="Hibbett D.S."/>
            <person name="Martin F."/>
        </authorList>
    </citation>
    <scope>NUCLEOTIDE SEQUENCE [LARGE SCALE GENOMIC DNA]</scope>
    <source>
        <strain evidence="2">Foug A</strain>
    </source>
</reference>